<dbReference type="Gene3D" id="3.40.630.30">
    <property type="match status" value="1"/>
</dbReference>
<dbReference type="Proteomes" id="UP001056756">
    <property type="component" value="Chromosome"/>
</dbReference>
<evidence type="ECO:0000313" key="2">
    <source>
        <dbReference type="EMBL" id="URN93785.1"/>
    </source>
</evidence>
<dbReference type="InterPro" id="IPR024775">
    <property type="entry name" value="DinB-like"/>
</dbReference>
<dbReference type="Pfam" id="PF12867">
    <property type="entry name" value="DinB_2"/>
    <property type="match status" value="1"/>
</dbReference>
<dbReference type="AlphaFoldDB" id="A0A9J6ZD85"/>
<dbReference type="InterPro" id="IPR016181">
    <property type="entry name" value="Acyl_CoA_acyltransferase"/>
</dbReference>
<keyword evidence="2" id="KW-0012">Acyltransferase</keyword>
<dbReference type="InterPro" id="IPR034660">
    <property type="entry name" value="DinB/YfiT-like"/>
</dbReference>
<dbReference type="CDD" id="cd04301">
    <property type="entry name" value="NAT_SF"/>
    <property type="match status" value="1"/>
</dbReference>
<dbReference type="EMBL" id="CP097899">
    <property type="protein sequence ID" value="URN93785.1"/>
    <property type="molecule type" value="Genomic_DNA"/>
</dbReference>
<dbReference type="SUPFAM" id="SSF109854">
    <property type="entry name" value="DinB/YfiT-like putative metalloenzymes"/>
    <property type="match status" value="1"/>
</dbReference>
<dbReference type="GO" id="GO:0016747">
    <property type="term" value="F:acyltransferase activity, transferring groups other than amino-acyl groups"/>
    <property type="evidence" value="ECO:0007669"/>
    <property type="project" value="InterPro"/>
</dbReference>
<keyword evidence="2" id="KW-0808">Transferase</keyword>
<gene>
    <name evidence="2" type="ORF">NAG76_18430</name>
</gene>
<sequence>MKIMKSQISDLKEILELQYLSYQSEAEIYDDSIQPLKQTLQEFSEEYHNQIIIKAELNDRIVGSVRAFENNGTCSVGKLIVHPNYQNNGIGTYLMNEIENYFPTCNRFELFTGHKSKRNLYLYNKLGYRVIKSVVVNENLTLIYLEKYHKEEVMITRPDQNEYLLLAKKYVDLVPDGNIINILRKQKEDNISFLSKLTEEEAMFRYAQDKWTIKTVIGHIADVERLWSYRLLRIARSDVRELPGYDRDIFAEMSSCDHLPLTKVLDDYCAVRNSSISLVDNLTKEAITRVGNFNDHVLSARAIIYIIVGHETHHLNIIKSKYLNQLNN</sequence>
<evidence type="ECO:0000259" key="1">
    <source>
        <dbReference type="PROSITE" id="PS51186"/>
    </source>
</evidence>
<dbReference type="InterPro" id="IPR000182">
    <property type="entry name" value="GNAT_dom"/>
</dbReference>
<dbReference type="EC" id="2.3.1.-" evidence="2"/>
<dbReference type="SUPFAM" id="SSF55729">
    <property type="entry name" value="Acyl-CoA N-acyltransferases (Nat)"/>
    <property type="match status" value="1"/>
</dbReference>
<proteinExistence type="predicted"/>
<dbReference type="Gene3D" id="1.20.120.450">
    <property type="entry name" value="dinb family like domain"/>
    <property type="match status" value="1"/>
</dbReference>
<protein>
    <submittedName>
        <fullName evidence="2">GNAT family N-acetyltransferase</fullName>
        <ecNumber evidence="2">2.3.1.-</ecNumber>
    </submittedName>
</protein>
<name>A0A9J6ZD85_9BACL</name>
<dbReference type="PROSITE" id="PS51186">
    <property type="entry name" value="GNAT"/>
    <property type="match status" value="1"/>
</dbReference>
<reference evidence="2" key="1">
    <citation type="submission" date="2022-05" db="EMBL/GenBank/DDBJ databases">
        <title>Novel bacterial taxa in a minimal lignocellulolytic consortium and its capacity to transform plastics disclosed by genome-resolved metagenomics.</title>
        <authorList>
            <person name="Rodriguez C.A.D."/>
            <person name="Diaz-Garcia L."/>
            <person name="Herrera K."/>
            <person name="Tarazona N.A."/>
            <person name="Sproer C."/>
            <person name="Overmann J."/>
            <person name="Jimenez D.J."/>
        </authorList>
    </citation>
    <scope>NUCLEOTIDE SEQUENCE</scope>
    <source>
        <strain evidence="2">MAG5</strain>
    </source>
</reference>
<dbReference type="KEGG" id="plig:NAG76_18430"/>
<dbReference type="Pfam" id="PF00583">
    <property type="entry name" value="Acetyltransf_1"/>
    <property type="match status" value="1"/>
</dbReference>
<evidence type="ECO:0000313" key="3">
    <source>
        <dbReference type="Proteomes" id="UP001056756"/>
    </source>
</evidence>
<accession>A0A9J6ZD85</accession>
<feature type="domain" description="N-acetyltransferase" evidence="1">
    <location>
        <begin position="1"/>
        <end position="150"/>
    </location>
</feature>
<organism evidence="2 3">
    <name type="scientific">Candidatus Pristimantibacillus lignocellulolyticus</name>
    <dbReference type="NCBI Taxonomy" id="2994561"/>
    <lineage>
        <taxon>Bacteria</taxon>
        <taxon>Bacillati</taxon>
        <taxon>Bacillota</taxon>
        <taxon>Bacilli</taxon>
        <taxon>Bacillales</taxon>
        <taxon>Paenibacillaceae</taxon>
        <taxon>Candidatus Pristimantibacillus</taxon>
    </lineage>
</organism>